<name>A0A314L3M5_NICAT</name>
<reference evidence="2" key="1">
    <citation type="submission" date="2016-11" db="EMBL/GenBank/DDBJ databases">
        <title>The genome of Nicotiana attenuata.</title>
        <authorList>
            <person name="Xu S."/>
            <person name="Brockmoeller T."/>
            <person name="Gaquerel E."/>
            <person name="Navarro A."/>
            <person name="Kuhl H."/>
            <person name="Gase K."/>
            <person name="Ling Z."/>
            <person name="Zhou W."/>
            <person name="Kreitzer C."/>
            <person name="Stanke M."/>
            <person name="Tang H."/>
            <person name="Lyons E."/>
            <person name="Pandey P."/>
            <person name="Pandey S.P."/>
            <person name="Timmermann B."/>
            <person name="Baldwin I.T."/>
        </authorList>
    </citation>
    <scope>NUCLEOTIDE SEQUENCE [LARGE SCALE GENOMIC DNA]</scope>
    <source>
        <strain evidence="2">UT</strain>
    </source>
</reference>
<keyword evidence="3" id="KW-1185">Reference proteome</keyword>
<protein>
    <submittedName>
        <fullName evidence="2">Uncharacterized protein</fullName>
    </submittedName>
</protein>
<dbReference type="Proteomes" id="UP000187609">
    <property type="component" value="Unassembled WGS sequence"/>
</dbReference>
<dbReference type="EMBL" id="MJEQ01000512">
    <property type="protein sequence ID" value="OIT35787.1"/>
    <property type="molecule type" value="Genomic_DNA"/>
</dbReference>
<organism evidence="2 3">
    <name type="scientific">Nicotiana attenuata</name>
    <name type="common">Coyote tobacco</name>
    <dbReference type="NCBI Taxonomy" id="49451"/>
    <lineage>
        <taxon>Eukaryota</taxon>
        <taxon>Viridiplantae</taxon>
        <taxon>Streptophyta</taxon>
        <taxon>Embryophyta</taxon>
        <taxon>Tracheophyta</taxon>
        <taxon>Spermatophyta</taxon>
        <taxon>Magnoliopsida</taxon>
        <taxon>eudicotyledons</taxon>
        <taxon>Gunneridae</taxon>
        <taxon>Pentapetalae</taxon>
        <taxon>asterids</taxon>
        <taxon>lamiids</taxon>
        <taxon>Solanales</taxon>
        <taxon>Solanaceae</taxon>
        <taxon>Nicotianoideae</taxon>
        <taxon>Nicotianeae</taxon>
        <taxon>Nicotiana</taxon>
    </lineage>
</organism>
<feature type="compositionally biased region" description="Polar residues" evidence="1">
    <location>
        <begin position="172"/>
        <end position="184"/>
    </location>
</feature>
<proteinExistence type="predicted"/>
<comment type="caution">
    <text evidence="2">The sequence shown here is derived from an EMBL/GenBank/DDBJ whole genome shotgun (WGS) entry which is preliminary data.</text>
</comment>
<evidence type="ECO:0000313" key="3">
    <source>
        <dbReference type="Proteomes" id="UP000187609"/>
    </source>
</evidence>
<dbReference type="Gramene" id="OIT35787">
    <property type="protein sequence ID" value="OIT35787"/>
    <property type="gene ID" value="A4A49_55791"/>
</dbReference>
<feature type="compositionally biased region" description="Polar residues" evidence="1">
    <location>
        <begin position="21"/>
        <end position="36"/>
    </location>
</feature>
<sequence>VATTTTRPVIGILPGSGASRIGTSLQVHPGKSTSNPDCPKPCASGEGNGRSPKQGLGGLWSMLVAGDDKQWQHATQFGPTNTQHPNLSSVPIDPLLPKPGNGGPSSVSGICNHRTLKPPNSVTFCSSREEPVTTDGKYHKENQQSLRSFKKENPTGNGRNSLRPPSHRLSPTRLNQSNRVQYGD</sequence>
<feature type="compositionally biased region" description="Basic and acidic residues" evidence="1">
    <location>
        <begin position="127"/>
        <end position="142"/>
    </location>
</feature>
<gene>
    <name evidence="2" type="ORF">A4A49_55791</name>
</gene>
<feature type="non-terminal residue" evidence="2">
    <location>
        <position position="1"/>
    </location>
</feature>
<feature type="region of interest" description="Disordered" evidence="1">
    <location>
        <begin position="1"/>
        <end position="58"/>
    </location>
</feature>
<feature type="region of interest" description="Disordered" evidence="1">
    <location>
        <begin position="74"/>
        <end position="184"/>
    </location>
</feature>
<accession>A0A314L3M5</accession>
<feature type="compositionally biased region" description="Polar residues" evidence="1">
    <location>
        <begin position="74"/>
        <end position="89"/>
    </location>
</feature>
<evidence type="ECO:0000313" key="2">
    <source>
        <dbReference type="EMBL" id="OIT35787.1"/>
    </source>
</evidence>
<evidence type="ECO:0000256" key="1">
    <source>
        <dbReference type="SAM" id="MobiDB-lite"/>
    </source>
</evidence>
<dbReference type="AlphaFoldDB" id="A0A314L3M5"/>